<evidence type="ECO:0000256" key="4">
    <source>
        <dbReference type="ARBA" id="ARBA00022448"/>
    </source>
</evidence>
<evidence type="ECO:0000256" key="8">
    <source>
        <dbReference type="ARBA" id="ARBA00022692"/>
    </source>
</evidence>
<keyword evidence="17" id="KW-1185">Reference proteome</keyword>
<organism evidence="16 17">
    <name type="scientific">Hyphococcus lacteus</name>
    <dbReference type="NCBI Taxonomy" id="3143536"/>
    <lineage>
        <taxon>Bacteria</taxon>
        <taxon>Pseudomonadati</taxon>
        <taxon>Pseudomonadota</taxon>
        <taxon>Alphaproteobacteria</taxon>
        <taxon>Parvularculales</taxon>
        <taxon>Parvularculaceae</taxon>
        <taxon>Hyphococcus</taxon>
    </lineage>
</organism>
<keyword evidence="8 15" id="KW-0812">Transmembrane</keyword>
<evidence type="ECO:0000256" key="3">
    <source>
        <dbReference type="ARBA" id="ARBA00017053"/>
    </source>
</evidence>
<dbReference type="InterPro" id="IPR003457">
    <property type="entry name" value="Transprt_MerT"/>
</dbReference>
<keyword evidence="10" id="KW-0476">Mercury</keyword>
<gene>
    <name evidence="16" type="ORF">ABFZ84_12745</name>
</gene>
<evidence type="ECO:0000256" key="1">
    <source>
        <dbReference type="ARBA" id="ARBA00004429"/>
    </source>
</evidence>
<evidence type="ECO:0000256" key="5">
    <source>
        <dbReference type="ARBA" id="ARBA00022466"/>
    </source>
</evidence>
<evidence type="ECO:0000256" key="12">
    <source>
        <dbReference type="ARBA" id="ARBA00023136"/>
    </source>
</evidence>
<reference evidence="16 17" key="1">
    <citation type="submission" date="2024-05" db="EMBL/GenBank/DDBJ databases">
        <title>Three bacterial strains, DH-69, EH-24, and ECK-19 isolated from coastal sediments.</title>
        <authorList>
            <person name="Ye Y.-Q."/>
            <person name="Du Z.-J."/>
        </authorList>
    </citation>
    <scope>NUCLEOTIDE SEQUENCE [LARGE SCALE GENOMIC DNA]</scope>
    <source>
        <strain evidence="16 17">ECK-19</strain>
    </source>
</reference>
<keyword evidence="9" id="KW-0479">Metal-binding</keyword>
<comment type="similarity">
    <text evidence="2">Belongs to the MerT family.</text>
</comment>
<keyword evidence="11 15" id="KW-1133">Transmembrane helix</keyword>
<accession>A0ABV3Z6G9</accession>
<feature type="transmembrane region" description="Helical" evidence="15">
    <location>
        <begin position="62"/>
        <end position="80"/>
    </location>
</feature>
<dbReference type="EMBL" id="JBEHZE010000001">
    <property type="protein sequence ID" value="MEX6634416.1"/>
    <property type="molecule type" value="Genomic_DNA"/>
</dbReference>
<evidence type="ECO:0000256" key="11">
    <source>
        <dbReference type="ARBA" id="ARBA00022989"/>
    </source>
</evidence>
<evidence type="ECO:0000256" key="6">
    <source>
        <dbReference type="ARBA" id="ARBA00022475"/>
    </source>
</evidence>
<evidence type="ECO:0000256" key="9">
    <source>
        <dbReference type="ARBA" id="ARBA00022723"/>
    </source>
</evidence>
<dbReference type="RefSeq" id="WP_369314400.1">
    <property type="nucleotide sequence ID" value="NZ_JBEHZE010000001.1"/>
</dbReference>
<keyword evidence="7" id="KW-0997">Cell inner membrane</keyword>
<keyword evidence="12 15" id="KW-0472">Membrane</keyword>
<evidence type="ECO:0000256" key="14">
    <source>
        <dbReference type="ARBA" id="ARBA00045720"/>
    </source>
</evidence>
<comment type="subcellular location">
    <subcellularLocation>
        <location evidence="1">Cell inner membrane</location>
        <topology evidence="1">Multi-pass membrane protein</topology>
    </subcellularLocation>
</comment>
<evidence type="ECO:0000256" key="2">
    <source>
        <dbReference type="ARBA" id="ARBA00008224"/>
    </source>
</evidence>
<evidence type="ECO:0000256" key="15">
    <source>
        <dbReference type="SAM" id="Phobius"/>
    </source>
</evidence>
<comment type="caution">
    <text evidence="16">The sequence shown here is derived from an EMBL/GenBank/DDBJ whole genome shotgun (WGS) entry which is preliminary data.</text>
</comment>
<keyword evidence="5" id="KW-0475">Mercuric resistance</keyword>
<feature type="transmembrane region" description="Helical" evidence="15">
    <location>
        <begin position="12"/>
        <end position="42"/>
    </location>
</feature>
<sequence>MKKNIESKKSKFMGRFFAGGGLIAATFAVVGASCCILPLVLINLGLGSAVIGNLALFSAAKPYLTAVSIGLVGLSFLAVYRNGRRPSGAMICLLIIASLFTILAILLPFFEGSIVRWIEV</sequence>
<dbReference type="Proteomes" id="UP001560685">
    <property type="component" value="Unassembled WGS sequence"/>
</dbReference>
<name>A0ABV3Z6G9_9PROT</name>
<evidence type="ECO:0000256" key="10">
    <source>
        <dbReference type="ARBA" id="ARBA00022914"/>
    </source>
</evidence>
<evidence type="ECO:0000313" key="16">
    <source>
        <dbReference type="EMBL" id="MEX6634416.1"/>
    </source>
</evidence>
<comment type="function">
    <text evidence="14">Involved in mercury resistance. Probably transfers a mercuric ion from the periplasmic Hg(2+)-binding protein MerP to the cytoplasmic mercuric reductase MerA.</text>
</comment>
<protein>
    <recommendedName>
        <fullName evidence="3">Mercuric transport protein MerT</fullName>
    </recommendedName>
    <alternativeName>
        <fullName evidence="13">Mercury ion transport protein</fullName>
    </alternativeName>
</protein>
<keyword evidence="4" id="KW-0813">Transport</keyword>
<feature type="transmembrane region" description="Helical" evidence="15">
    <location>
        <begin position="87"/>
        <end position="110"/>
    </location>
</feature>
<dbReference type="PROSITE" id="PS51257">
    <property type="entry name" value="PROKAR_LIPOPROTEIN"/>
    <property type="match status" value="1"/>
</dbReference>
<dbReference type="Pfam" id="PF02411">
    <property type="entry name" value="MerT"/>
    <property type="match status" value="1"/>
</dbReference>
<evidence type="ECO:0000256" key="7">
    <source>
        <dbReference type="ARBA" id="ARBA00022519"/>
    </source>
</evidence>
<proteinExistence type="inferred from homology"/>
<evidence type="ECO:0000256" key="13">
    <source>
        <dbReference type="ARBA" id="ARBA00030934"/>
    </source>
</evidence>
<evidence type="ECO:0000313" key="17">
    <source>
        <dbReference type="Proteomes" id="UP001560685"/>
    </source>
</evidence>
<keyword evidence="6" id="KW-1003">Cell membrane</keyword>